<dbReference type="CDD" id="cd07185">
    <property type="entry name" value="OmpA_C-like"/>
    <property type="match status" value="1"/>
</dbReference>
<dbReference type="Gene3D" id="2.40.160.20">
    <property type="match status" value="1"/>
</dbReference>
<comment type="domain">
    <text evidence="11">The extracellular loops are most variable in sequence, and in some bacteria confer sensitivity to phage and/or colicins.</text>
</comment>
<dbReference type="PRINTS" id="PR01021">
    <property type="entry name" value="OMPADOMAIN"/>
</dbReference>
<keyword evidence="3 11" id="KW-0813">Transport</keyword>
<reference evidence="13 14" key="1">
    <citation type="journal article" date="2023" name="Front. Microbiol.">
        <title>Phylogeography and host specificity of Pasteurellaceae pathogenic to sea-farmed fish in the north-east Atlantic.</title>
        <authorList>
            <person name="Gulla S."/>
            <person name="Colquhoun D.J."/>
            <person name="Olsen A.B."/>
            <person name="Spilsberg B."/>
            <person name="Lagesen K."/>
            <person name="Aakesson C.P."/>
            <person name="Strom S."/>
            <person name="Manji F."/>
            <person name="Birkbeck T.H."/>
            <person name="Nilsen H.K."/>
        </authorList>
    </citation>
    <scope>NUCLEOTIDE SEQUENCE [LARGE SCALE GENOMIC DNA]</scope>
    <source>
        <strain evidence="13 14">NVIB3131</strain>
    </source>
</reference>
<evidence type="ECO:0000313" key="14">
    <source>
        <dbReference type="Proteomes" id="UP001226020"/>
    </source>
</evidence>
<evidence type="ECO:0000256" key="3">
    <source>
        <dbReference type="ARBA" id="ARBA00022448"/>
    </source>
</evidence>
<dbReference type="HAMAP" id="MF_00842">
    <property type="entry name" value="OmpA"/>
    <property type="match status" value="1"/>
</dbReference>
<feature type="chain" id="PRO_5043068265" description="Outer membrane protein A" evidence="11">
    <location>
        <begin position="22"/>
        <end position="365"/>
    </location>
</feature>
<dbReference type="EMBL" id="JASAXT010000024">
    <property type="protein sequence ID" value="MDP8149339.1"/>
    <property type="molecule type" value="Genomic_DNA"/>
</dbReference>
<evidence type="ECO:0000256" key="6">
    <source>
        <dbReference type="ARBA" id="ARBA00023065"/>
    </source>
</evidence>
<comment type="function">
    <text evidence="11">With TolR probably plays a role in maintaining the position of the peptidoglycan cell wall in the periplasm. Acts as a porin with low permeability that allows slow penetration of small solutes; an internal gate slows down solute passage.</text>
</comment>
<dbReference type="InterPro" id="IPR011250">
    <property type="entry name" value="OMP/PagP_B-barrel"/>
</dbReference>
<dbReference type="GO" id="GO:0015288">
    <property type="term" value="F:porin activity"/>
    <property type="evidence" value="ECO:0007669"/>
    <property type="project" value="UniProtKB-UniRule"/>
</dbReference>
<dbReference type="NCBIfam" id="NF008071">
    <property type="entry name" value="PRK10808.1"/>
    <property type="match status" value="1"/>
</dbReference>
<dbReference type="InterPro" id="IPR002368">
    <property type="entry name" value="OmpA"/>
</dbReference>
<dbReference type="InterPro" id="IPR006665">
    <property type="entry name" value="OmpA-like"/>
</dbReference>
<keyword evidence="5 11" id="KW-0812">Transmembrane</keyword>
<feature type="domain" description="OmpA-like" evidence="12">
    <location>
        <begin position="233"/>
        <end position="361"/>
    </location>
</feature>
<dbReference type="GO" id="GO:0009279">
    <property type="term" value="C:cell outer membrane"/>
    <property type="evidence" value="ECO:0007669"/>
    <property type="project" value="UniProtKB-SubCell"/>
</dbReference>
<dbReference type="GO" id="GO:0046930">
    <property type="term" value="C:pore complex"/>
    <property type="evidence" value="ECO:0007669"/>
    <property type="project" value="UniProtKB-KW"/>
</dbReference>
<keyword evidence="4 11" id="KW-1134">Transmembrane beta strand</keyword>
<dbReference type="InterPro" id="IPR006664">
    <property type="entry name" value="OMP_bac"/>
</dbReference>
<dbReference type="SUPFAM" id="SSF103088">
    <property type="entry name" value="OmpA-like"/>
    <property type="match status" value="1"/>
</dbReference>
<evidence type="ECO:0000256" key="8">
    <source>
        <dbReference type="ARBA" id="ARBA00023136"/>
    </source>
</evidence>
<keyword evidence="9 11" id="KW-1015">Disulfide bond</keyword>
<gene>
    <name evidence="11 13" type="primary">ompA</name>
    <name evidence="13" type="ORF">QJU57_09685</name>
</gene>
<dbReference type="GO" id="GO:0034220">
    <property type="term" value="P:monoatomic ion transmembrane transport"/>
    <property type="evidence" value="ECO:0007669"/>
    <property type="project" value="UniProtKB-UniRule"/>
</dbReference>
<dbReference type="Pfam" id="PF00691">
    <property type="entry name" value="OmpA"/>
    <property type="match status" value="1"/>
</dbReference>
<evidence type="ECO:0000256" key="4">
    <source>
        <dbReference type="ARBA" id="ARBA00022452"/>
    </source>
</evidence>
<feature type="disulfide bond" evidence="11">
    <location>
        <begin position="334"/>
        <end position="346"/>
    </location>
</feature>
<evidence type="ECO:0000256" key="11">
    <source>
        <dbReference type="HAMAP-Rule" id="MF_00842"/>
    </source>
</evidence>
<feature type="signal peptide" evidence="11">
    <location>
        <begin position="1"/>
        <end position="21"/>
    </location>
</feature>
<comment type="subcellular location">
    <subcellularLocation>
        <location evidence="1 11">Cell outer membrane</location>
        <topology evidence="1 11">Multi-pass membrane protein</topology>
    </subcellularLocation>
</comment>
<dbReference type="Pfam" id="PF01389">
    <property type="entry name" value="OmpA_membrane"/>
    <property type="match status" value="1"/>
</dbReference>
<dbReference type="PANTHER" id="PTHR30329">
    <property type="entry name" value="STATOR ELEMENT OF FLAGELLAR MOTOR COMPLEX"/>
    <property type="match status" value="1"/>
</dbReference>
<dbReference type="SUPFAM" id="SSF56925">
    <property type="entry name" value="OMPA-like"/>
    <property type="match status" value="1"/>
</dbReference>
<dbReference type="PROSITE" id="PS51123">
    <property type="entry name" value="OMPA_2"/>
    <property type="match status" value="1"/>
</dbReference>
<keyword evidence="7 11" id="KW-0626">Porin</keyword>
<dbReference type="InterPro" id="IPR050330">
    <property type="entry name" value="Bact_OuterMem_StrucFunc"/>
</dbReference>
<dbReference type="AlphaFoldDB" id="A0AAW8CL83"/>
<evidence type="ECO:0000259" key="12">
    <source>
        <dbReference type="PROSITE" id="PS51123"/>
    </source>
</evidence>
<feature type="site" description="Part of salt bridge gating mechanism" evidence="11">
    <location>
        <position position="185"/>
    </location>
</feature>
<keyword evidence="14" id="KW-1185">Reference proteome</keyword>
<feature type="site" description="Part of salt bridge gating mechanism" evidence="11">
    <location>
        <position position="84"/>
    </location>
</feature>
<dbReference type="InterPro" id="IPR000498">
    <property type="entry name" value="OmpA-like_TM_dom"/>
</dbReference>
<evidence type="ECO:0000256" key="10">
    <source>
        <dbReference type="ARBA" id="ARBA00023237"/>
    </source>
</evidence>
<evidence type="ECO:0000256" key="5">
    <source>
        <dbReference type="ARBA" id="ARBA00022692"/>
    </source>
</evidence>
<dbReference type="PRINTS" id="PR01022">
    <property type="entry name" value="OUTRMMBRANEA"/>
</dbReference>
<protein>
    <recommendedName>
        <fullName evidence="11">Outer membrane protein A</fullName>
    </recommendedName>
    <alternativeName>
        <fullName evidence="11">Outer membrane porin A</fullName>
    </alternativeName>
</protein>
<proteinExistence type="inferred from homology"/>
<comment type="similarity">
    <text evidence="2 11">Belongs to the outer membrane OOP (TC 1.B.6) superfamily. OmpA family.</text>
</comment>
<dbReference type="RefSeq" id="WP_306348258.1">
    <property type="nucleotide sequence ID" value="NZ_JASAWV010000027.1"/>
</dbReference>
<dbReference type="Proteomes" id="UP001226020">
    <property type="component" value="Unassembled WGS sequence"/>
</dbReference>
<dbReference type="InterPro" id="IPR036737">
    <property type="entry name" value="OmpA-like_sf"/>
</dbReference>
<keyword evidence="8 11" id="KW-0472">Membrane</keyword>
<organism evidence="13 14">
    <name type="scientific">Phocoenobacter atlanticus subsp. atlanticus</name>
    <dbReference type="NCBI Taxonomy" id="3061285"/>
    <lineage>
        <taxon>Bacteria</taxon>
        <taxon>Pseudomonadati</taxon>
        <taxon>Pseudomonadota</taxon>
        <taxon>Gammaproteobacteria</taxon>
        <taxon>Pasteurellales</taxon>
        <taxon>Pasteurellaceae</taxon>
        <taxon>Phocoenobacter</taxon>
        <taxon>Phocoenobacter atlanticus</taxon>
    </lineage>
</organism>
<evidence type="ECO:0000256" key="2">
    <source>
        <dbReference type="ARBA" id="ARBA00005710"/>
    </source>
</evidence>
<evidence type="ECO:0000256" key="1">
    <source>
        <dbReference type="ARBA" id="ARBA00004571"/>
    </source>
</evidence>
<evidence type="ECO:0000313" key="13">
    <source>
        <dbReference type="EMBL" id="MDP8149339.1"/>
    </source>
</evidence>
<evidence type="ECO:0000256" key="7">
    <source>
        <dbReference type="ARBA" id="ARBA00023114"/>
    </source>
</evidence>
<dbReference type="PANTHER" id="PTHR30329:SF21">
    <property type="entry name" value="LIPOPROTEIN YIAD-RELATED"/>
    <property type="match status" value="1"/>
</dbReference>
<accession>A0AAW8CL83</accession>
<sequence length="365" mass="39118" precursor="true">MKKSVIALAISSLALASVAQAAPQAQTFYVGAKAGWASFHDGLNDNKIKDTFGKDYGFYKNSVAYGVFGGYQILNNGKFGLATELAYDDFGSAKLRYSGVKKDGETVAKMKNRGPVLSLKGSYQVLNGLDVYGRVGAALVRTDYNFKDNQLAGNTQPGQRSSHVSAVFATGLEYNLPSLPQLATRLEYQWVNSVGRFENKDGSRVDFRPDIGSVSLGISYRFGQVKAPKAAKVVTKNFAFSSDVLFAFSKASLKPAASKVLDSANAEINALGLETPAVKVSGYADRIGSAKSNMRLSQRRAETVANYLVSKGVQPANITAVGYGETNPATGNTCDKVKGRKALISCLAPDRRVEVRVQGVKKVTM</sequence>
<evidence type="ECO:0000256" key="9">
    <source>
        <dbReference type="ARBA" id="ARBA00023157"/>
    </source>
</evidence>
<comment type="caution">
    <text evidence="13">The sequence shown here is derived from an EMBL/GenBank/DDBJ whole genome shotgun (WGS) entry which is preliminary data.</text>
</comment>
<keyword evidence="10 11" id="KW-0998">Cell outer membrane</keyword>
<keyword evidence="6 11" id="KW-0406">Ion transport</keyword>
<comment type="subunit">
    <text evidence="11">Monomer and homodimer.</text>
</comment>
<keyword evidence="11" id="KW-0732">Signal</keyword>
<dbReference type="Gene3D" id="3.30.1330.60">
    <property type="entry name" value="OmpA-like domain"/>
    <property type="match status" value="1"/>
</dbReference>
<name>A0AAW8CL83_9PAST</name>